<keyword evidence="1" id="KW-0175">Coiled coil</keyword>
<reference evidence="2" key="1">
    <citation type="submission" date="2022-03" db="EMBL/GenBank/DDBJ databases">
        <title>Sea Food Isolates.</title>
        <authorList>
            <person name="Li c."/>
        </authorList>
    </citation>
    <scope>NUCLEOTIDE SEQUENCE</scope>
    <source>
        <strain evidence="2">19GA11TI05</strain>
    </source>
</reference>
<organism evidence="2">
    <name type="scientific">bacterium 19GA11TI05</name>
    <dbReference type="NCBI Taxonomy" id="2920688"/>
    <lineage>
        <taxon>Bacteria</taxon>
    </lineage>
</organism>
<proteinExistence type="predicted"/>
<evidence type="ECO:0000313" key="2">
    <source>
        <dbReference type="EMBL" id="XAG64265.1"/>
    </source>
</evidence>
<dbReference type="EMBL" id="CP095362">
    <property type="protein sequence ID" value="XAG64265.1"/>
    <property type="molecule type" value="Genomic_DNA"/>
</dbReference>
<sequence length="127" mass="14789">MTDTKIIHVNFKDENKPVLSTVVEDKKSWQQERCKHHGVIINEQYRQVTCKHCNCVVDAFDVLLSRCHDAEHVVREIGELMEKREELRKSVDELLKAEKNTKARLRSARTDLLFTENKMAQLKGEVG</sequence>
<evidence type="ECO:0000256" key="1">
    <source>
        <dbReference type="SAM" id="Coils"/>
    </source>
</evidence>
<feature type="coiled-coil region" evidence="1">
    <location>
        <begin position="70"/>
        <end position="125"/>
    </location>
</feature>
<name>A0AAU6TT11_UNCXX</name>
<accession>A0AAU6TT11</accession>
<protein>
    <submittedName>
        <fullName evidence="2">Uncharacterized protein</fullName>
    </submittedName>
</protein>
<gene>
    <name evidence="2" type="ORF">MRM81_12255</name>
</gene>
<dbReference type="AlphaFoldDB" id="A0AAU6TT11"/>